<protein>
    <submittedName>
        <fullName evidence="2">Uncharacterized protein</fullName>
    </submittedName>
</protein>
<dbReference type="AlphaFoldDB" id="A0AAD5PUY2"/>
<organism evidence="2 3">
    <name type="scientific">Daphnia sinensis</name>
    <dbReference type="NCBI Taxonomy" id="1820382"/>
    <lineage>
        <taxon>Eukaryota</taxon>
        <taxon>Metazoa</taxon>
        <taxon>Ecdysozoa</taxon>
        <taxon>Arthropoda</taxon>
        <taxon>Crustacea</taxon>
        <taxon>Branchiopoda</taxon>
        <taxon>Diplostraca</taxon>
        <taxon>Cladocera</taxon>
        <taxon>Anomopoda</taxon>
        <taxon>Daphniidae</taxon>
        <taxon>Daphnia</taxon>
        <taxon>Daphnia similis group</taxon>
    </lineage>
</organism>
<keyword evidence="3" id="KW-1185">Reference proteome</keyword>
<evidence type="ECO:0000313" key="3">
    <source>
        <dbReference type="Proteomes" id="UP000820818"/>
    </source>
</evidence>
<keyword evidence="1" id="KW-0472">Membrane</keyword>
<dbReference type="SUPFAM" id="SSF48371">
    <property type="entry name" value="ARM repeat"/>
    <property type="match status" value="1"/>
</dbReference>
<keyword evidence="1" id="KW-0812">Transmembrane</keyword>
<keyword evidence="1" id="KW-1133">Transmembrane helix</keyword>
<dbReference type="Proteomes" id="UP000820818">
    <property type="component" value="Linkage Group LG7"/>
</dbReference>
<evidence type="ECO:0000256" key="1">
    <source>
        <dbReference type="SAM" id="Phobius"/>
    </source>
</evidence>
<feature type="transmembrane region" description="Helical" evidence="1">
    <location>
        <begin position="12"/>
        <end position="43"/>
    </location>
</feature>
<dbReference type="EMBL" id="WJBH02000007">
    <property type="protein sequence ID" value="KAI9556335.1"/>
    <property type="molecule type" value="Genomic_DNA"/>
</dbReference>
<dbReference type="InterPro" id="IPR016024">
    <property type="entry name" value="ARM-type_fold"/>
</dbReference>
<accession>A0AAD5PUY2</accession>
<proteinExistence type="predicted"/>
<comment type="caution">
    <text evidence="2">The sequence shown here is derived from an EMBL/GenBank/DDBJ whole genome shotgun (WGS) entry which is preliminary data.</text>
</comment>
<name>A0AAD5PUY2_9CRUS</name>
<sequence length="305" mass="34439">MFFNIMISIISSLFSSIVITIAVLFVCFALLLFIGLCGACLFGKFTFYRSKIKLILEGLPELKSEKSIQSVMDALSKKGLDEADARPLITRIDWWNRINLLVNSLTENQPELLINGMKVLVGQYGFQVDLIKADLVQIIVNKGLEDASKTHLLAHLCHRLIESQTVWTQHFAQLLFQIVVKELNTLSDVGKKNNAIRLMAAIFKRRVPGVPDIWISDTAKWLVKRFDAEIEHSGEQLCLFLSTILVNEHDDDCSLLPSQQRQLLPCVKALENAILGRKSNRVVNVEQGTVNPDNENRCDVEVELH</sequence>
<reference evidence="2 3" key="1">
    <citation type="submission" date="2022-05" db="EMBL/GenBank/DDBJ databases">
        <title>A multi-omics perspective on studying reproductive biology in Daphnia sinensis.</title>
        <authorList>
            <person name="Jia J."/>
        </authorList>
    </citation>
    <scope>NUCLEOTIDE SEQUENCE [LARGE SCALE GENOMIC DNA]</scope>
    <source>
        <strain evidence="2 3">WSL</strain>
    </source>
</reference>
<gene>
    <name evidence="2" type="ORF">GHT06_018909</name>
</gene>
<evidence type="ECO:0000313" key="2">
    <source>
        <dbReference type="EMBL" id="KAI9556335.1"/>
    </source>
</evidence>